<proteinExistence type="predicted"/>
<gene>
    <name evidence="1" type="ORF">OE747_23710</name>
</gene>
<evidence type="ECO:0008006" key="3">
    <source>
        <dbReference type="Google" id="ProtNLM"/>
    </source>
</evidence>
<organism evidence="1 2">
    <name type="scientific">Ruegeria aquimaris</name>
    <dbReference type="NCBI Taxonomy" id="2984333"/>
    <lineage>
        <taxon>Bacteria</taxon>
        <taxon>Pseudomonadati</taxon>
        <taxon>Pseudomonadota</taxon>
        <taxon>Alphaproteobacteria</taxon>
        <taxon>Rhodobacterales</taxon>
        <taxon>Roseobacteraceae</taxon>
        <taxon>Ruegeria</taxon>
    </lineage>
</organism>
<evidence type="ECO:0000313" key="2">
    <source>
        <dbReference type="Proteomes" id="UP001320899"/>
    </source>
</evidence>
<sequence length="206" mass="22753">MAYESHHGGHGLSLALTSFYERLKAWLHRISVPGSSDSKVDWEHCSIDVHSDTKEAWQPRKELLNFALDEIGPGLLLGQGALVVGPSWRSSGHLAGWLEDLGAEVQTSKGIDQALHILERQGDMCGLLVVMLDGNCDDEFFDLLSLVRLKYSDIPVVLLSRVFETHDYSAVRNPICDVALRIPLGRIAFELGVLQAISGPSQRRLV</sequence>
<protein>
    <recommendedName>
        <fullName evidence="3">Response regulatory domain-containing protein</fullName>
    </recommendedName>
</protein>
<evidence type="ECO:0000313" key="1">
    <source>
        <dbReference type="EMBL" id="MCV2891332.1"/>
    </source>
</evidence>
<comment type="caution">
    <text evidence="1">The sequence shown here is derived from an EMBL/GenBank/DDBJ whole genome shotgun (WGS) entry which is preliminary data.</text>
</comment>
<name>A0ABT3ARX9_9RHOB</name>
<keyword evidence="2" id="KW-1185">Reference proteome</keyword>
<reference evidence="1 2" key="1">
    <citation type="submission" date="2022-10" db="EMBL/GenBank/DDBJ databases">
        <title>Ruegeria sp. nov., isolated from ocean surface sediments.</title>
        <authorList>
            <person name="He W."/>
            <person name="Xue H.-P."/>
            <person name="Zhang D.-F."/>
        </authorList>
    </citation>
    <scope>NUCLEOTIDE SEQUENCE [LARGE SCALE GENOMIC DNA]</scope>
    <source>
        <strain evidence="1 2">XHP0148</strain>
    </source>
</reference>
<dbReference type="RefSeq" id="WP_263830926.1">
    <property type="nucleotide sequence ID" value="NZ_JAOWLB010000037.1"/>
</dbReference>
<dbReference type="Proteomes" id="UP001320899">
    <property type="component" value="Unassembled WGS sequence"/>
</dbReference>
<dbReference type="EMBL" id="JAOWLB010000037">
    <property type="protein sequence ID" value="MCV2891332.1"/>
    <property type="molecule type" value="Genomic_DNA"/>
</dbReference>
<accession>A0ABT3ARX9</accession>